<dbReference type="RefSeq" id="WP_020197581.1">
    <property type="nucleotide sequence ID" value="NZ_BAOH01000128.1"/>
</dbReference>
<evidence type="ECO:0000313" key="1">
    <source>
        <dbReference type="EMBL" id="KIF52028.1"/>
    </source>
</evidence>
<dbReference type="AlphaFoldDB" id="A0A0C1VQ70"/>
<dbReference type="Proteomes" id="UP000031586">
    <property type="component" value="Unassembled WGS sequence"/>
</dbReference>
<dbReference type="EMBL" id="JPRD01000025">
    <property type="protein sequence ID" value="KIF52028.1"/>
    <property type="molecule type" value="Genomic_DNA"/>
</dbReference>
<comment type="caution">
    <text evidence="1">The sequence shown here is derived from an EMBL/GenBank/DDBJ whole genome shotgun (WGS) entry which is preliminary data.</text>
</comment>
<evidence type="ECO:0008006" key="3">
    <source>
        <dbReference type="Google" id="ProtNLM"/>
    </source>
</evidence>
<protein>
    <recommendedName>
        <fullName evidence="3">Type VI secretion protein</fullName>
    </recommendedName>
</protein>
<dbReference type="PANTHER" id="PTHR35566">
    <property type="entry name" value="BLR3599 PROTEIN"/>
    <property type="match status" value="1"/>
</dbReference>
<dbReference type="InterPro" id="IPR010263">
    <property type="entry name" value="T6SS_TssK"/>
</dbReference>
<dbReference type="PATRIC" id="fig|1229493.5.peg.2301"/>
<accession>A0A0C1VQ70</accession>
<evidence type="ECO:0000313" key="2">
    <source>
        <dbReference type="Proteomes" id="UP000031586"/>
    </source>
</evidence>
<gene>
    <name evidence="1" type="ORF">H735_15760</name>
</gene>
<dbReference type="PANTHER" id="PTHR35566:SF1">
    <property type="entry name" value="TYPE VI SECRETION SYSTEM BASEPLATE COMPONENT TSSK1"/>
    <property type="match status" value="1"/>
</dbReference>
<proteinExistence type="predicted"/>
<sequence>MDAYKKVVWQEGMFIAPQHFQQQDRYTQNYVRQNVETLAGYAPYYGVTDLVINHDLLKIGKLSVSSSAGLFPDGTHFELKREVARDVPHGTIEKMAYLALPVSLQGNNDYANDELEQSRYLTRTINVFDTSTSENASVEVDVAQLNIAIKLEGEDTSGFTLIPFAKVLECSETGEVMLDRSFIPACLHYGASQLLVERLKEIHALTSNRATSLLKRIQAGQGQKSPQSMMQDYLWLQTLNTWLPWFDLSLSNPKFQTHQLYLELRKFEAQVMASTPAIPEPCQPLDFHRLYDCFNPLFSNLRNMLTLVQQDSVIEFAFDTSLFERRRLLRTLVKDGHNLSDRRFVLSVRSNISSTELNELFPAAAKLSSNNKIVEIVRNALSGVQLTPLPVAPSELKPMQGTAYFEVDTSDRNWLEMIENRDALALHVDTRVGDLEVMLYALR</sequence>
<reference evidence="1 2" key="1">
    <citation type="submission" date="2014-07" db="EMBL/GenBank/DDBJ databases">
        <title>Unique and conserved regions in Vibrio harveyi and related species in comparison with the shrimp pathogen Vibrio harveyi CAIM 1792.</title>
        <authorList>
            <person name="Espinoza-Valles I."/>
            <person name="Vora G."/>
            <person name="Leekitcharoenphon P."/>
            <person name="Ussery D."/>
            <person name="Hoj L."/>
            <person name="Gomez-Gil B."/>
        </authorList>
    </citation>
    <scope>NUCLEOTIDE SEQUENCE [LARGE SCALE GENOMIC DNA]</scope>
    <source>
        <strain evidence="2">CAIM 1854 / LMG 25443</strain>
    </source>
</reference>
<dbReference type="NCBIfam" id="TIGR03353">
    <property type="entry name" value="VI_chp_4"/>
    <property type="match status" value="1"/>
</dbReference>
<dbReference type="Pfam" id="PF05936">
    <property type="entry name" value="T6SS_VasE"/>
    <property type="match status" value="1"/>
</dbReference>
<organism evidence="1 2">
    <name type="scientific">Vibrio owensii CAIM 1854 = LMG 25443</name>
    <dbReference type="NCBI Taxonomy" id="1229493"/>
    <lineage>
        <taxon>Bacteria</taxon>
        <taxon>Pseudomonadati</taxon>
        <taxon>Pseudomonadota</taxon>
        <taxon>Gammaproteobacteria</taxon>
        <taxon>Vibrionales</taxon>
        <taxon>Vibrionaceae</taxon>
        <taxon>Vibrio</taxon>
    </lineage>
</organism>
<name>A0A0C1VQ70_9VIBR</name>